<reference evidence="2" key="1">
    <citation type="submission" date="2019-10" db="EMBL/GenBank/DDBJ databases">
        <authorList>
            <consortium name="GenomeTrakr network: Whole genome sequencing for foodborne pathogen traceback"/>
        </authorList>
    </citation>
    <scope>NUCLEOTIDE SEQUENCE</scope>
    <source>
        <strain evidence="2">CDPHFDLB-FM19-02204-A</strain>
    </source>
</reference>
<name>A0A5M2Q0F9_LISMN</name>
<sequence>MNLQASFEHKPSDFSLRDCVIEKTVKLSEQEFKAFLNHPLRDYDFLAENIDLMRSDGNGAFHCLLVTGEGRSDGVLVEAEGYSYCRYASYVPNISAMNSQVLQELNEKLSEAVEFIIADGTQNTSEGSWVMYFDELEKQTGLKVEFNDIVQNTLADMLSERKEVAECYLNENCFDMAYYLDFCPNCNIQEEESLQQAEPPTEHISKLKDLLHTQWEDIHLVHKDVEINPCTIVELQDDTLTEAGKEAWSDVLNAEVIRVYTGVYGLQMELGNVKSSRLEDFSAMLAGNCSVQDYEKWVMADNESCQTLEM</sequence>
<protein>
    <recommendedName>
        <fullName evidence="1">DUF6329 domain-containing protein</fullName>
    </recommendedName>
</protein>
<feature type="domain" description="DUF6329" evidence="1">
    <location>
        <begin position="59"/>
        <end position="95"/>
    </location>
</feature>
<accession>A0A5M2Q0F9</accession>
<dbReference type="EMBL" id="AALOQI010000008">
    <property type="protein sequence ID" value="EDB7791807.1"/>
    <property type="molecule type" value="Genomic_DNA"/>
</dbReference>
<evidence type="ECO:0000313" key="2">
    <source>
        <dbReference type="EMBL" id="EDB7791807.1"/>
    </source>
</evidence>
<organism evidence="2">
    <name type="scientific">Listeria monocytogenes</name>
    <dbReference type="NCBI Taxonomy" id="1639"/>
    <lineage>
        <taxon>Bacteria</taxon>
        <taxon>Bacillati</taxon>
        <taxon>Bacillota</taxon>
        <taxon>Bacilli</taxon>
        <taxon>Bacillales</taxon>
        <taxon>Listeriaceae</taxon>
        <taxon>Listeria</taxon>
    </lineage>
</organism>
<evidence type="ECO:0000259" key="1">
    <source>
        <dbReference type="Pfam" id="PF19854"/>
    </source>
</evidence>
<dbReference type="AlphaFoldDB" id="A0A5M2Q0F9"/>
<proteinExistence type="predicted"/>
<dbReference type="Pfam" id="PF19854">
    <property type="entry name" value="DUF6329"/>
    <property type="match status" value="1"/>
</dbReference>
<comment type="caution">
    <text evidence="2">The sequence shown here is derived from an EMBL/GenBank/DDBJ whole genome shotgun (WGS) entry which is preliminary data.</text>
</comment>
<dbReference type="InterPro" id="IPR046292">
    <property type="entry name" value="DUF6329"/>
</dbReference>
<gene>
    <name evidence="2" type="ORF">F9653_13755</name>
</gene>